<evidence type="ECO:0000256" key="5">
    <source>
        <dbReference type="ARBA" id="ARBA00022692"/>
    </source>
</evidence>
<evidence type="ECO:0000256" key="3">
    <source>
        <dbReference type="ARBA" id="ARBA00022676"/>
    </source>
</evidence>
<evidence type="ECO:0000313" key="10">
    <source>
        <dbReference type="EMBL" id="KAA9038642.1"/>
    </source>
</evidence>
<feature type="transmembrane region" description="Helical" evidence="8">
    <location>
        <begin position="96"/>
        <end position="119"/>
    </location>
</feature>
<dbReference type="InterPro" id="IPR050297">
    <property type="entry name" value="LipidA_mod_glycosyltrf_83"/>
</dbReference>
<dbReference type="Pfam" id="PF13231">
    <property type="entry name" value="PMT_2"/>
    <property type="match status" value="1"/>
</dbReference>
<evidence type="ECO:0000256" key="2">
    <source>
        <dbReference type="ARBA" id="ARBA00022475"/>
    </source>
</evidence>
<comment type="caution">
    <text evidence="10">The sequence shown here is derived from an EMBL/GenBank/DDBJ whole genome shotgun (WGS) entry which is preliminary data.</text>
</comment>
<feature type="transmembrane region" description="Helical" evidence="8">
    <location>
        <begin position="289"/>
        <end position="306"/>
    </location>
</feature>
<accession>A0A5J5IFI8</accession>
<feature type="transmembrane region" description="Helical" evidence="8">
    <location>
        <begin position="318"/>
        <end position="336"/>
    </location>
</feature>
<dbReference type="EMBL" id="VYQF01000003">
    <property type="protein sequence ID" value="KAA9038642.1"/>
    <property type="molecule type" value="Genomic_DNA"/>
</dbReference>
<reference evidence="10 11" key="1">
    <citation type="submission" date="2019-09" db="EMBL/GenBank/DDBJ databases">
        <title>Draft genome sequence of Ginsengibacter sp. BR5-29.</title>
        <authorList>
            <person name="Im W.-T."/>
        </authorList>
    </citation>
    <scope>NUCLEOTIDE SEQUENCE [LARGE SCALE GENOMIC DNA]</scope>
    <source>
        <strain evidence="10 11">BR5-29</strain>
    </source>
</reference>
<evidence type="ECO:0000256" key="1">
    <source>
        <dbReference type="ARBA" id="ARBA00004651"/>
    </source>
</evidence>
<evidence type="ECO:0000256" key="7">
    <source>
        <dbReference type="ARBA" id="ARBA00023136"/>
    </source>
</evidence>
<keyword evidence="3" id="KW-0328">Glycosyltransferase</keyword>
<gene>
    <name evidence="10" type="ORF">FW778_13905</name>
</gene>
<dbReference type="InterPro" id="IPR038731">
    <property type="entry name" value="RgtA/B/C-like"/>
</dbReference>
<feature type="transmembrane region" description="Helical" evidence="8">
    <location>
        <begin position="229"/>
        <end position="256"/>
    </location>
</feature>
<feature type="transmembrane region" description="Helical" evidence="8">
    <location>
        <begin position="7"/>
        <end position="23"/>
    </location>
</feature>
<evidence type="ECO:0000256" key="8">
    <source>
        <dbReference type="SAM" id="Phobius"/>
    </source>
</evidence>
<comment type="subcellular location">
    <subcellularLocation>
        <location evidence="1">Cell membrane</location>
        <topology evidence="1">Multi-pass membrane protein</topology>
    </subcellularLocation>
</comment>
<dbReference type="GO" id="GO:0009103">
    <property type="term" value="P:lipopolysaccharide biosynthetic process"/>
    <property type="evidence" value="ECO:0007669"/>
    <property type="project" value="UniProtKB-ARBA"/>
</dbReference>
<keyword evidence="11" id="KW-1185">Reference proteome</keyword>
<dbReference type="GO" id="GO:0005886">
    <property type="term" value="C:plasma membrane"/>
    <property type="evidence" value="ECO:0007669"/>
    <property type="project" value="UniProtKB-SubCell"/>
</dbReference>
<evidence type="ECO:0000256" key="6">
    <source>
        <dbReference type="ARBA" id="ARBA00022989"/>
    </source>
</evidence>
<keyword evidence="7 8" id="KW-0472">Membrane</keyword>
<evidence type="ECO:0000259" key="9">
    <source>
        <dbReference type="Pfam" id="PF13231"/>
    </source>
</evidence>
<dbReference type="PANTHER" id="PTHR33908">
    <property type="entry name" value="MANNOSYLTRANSFERASE YKCB-RELATED"/>
    <property type="match status" value="1"/>
</dbReference>
<keyword evidence="5 8" id="KW-0812">Transmembrane</keyword>
<sequence>MKRTRNFIYLLAVIKFIVPYLLQNNYYEPHRDEFLYLAEGHHLAFGFMEVPPLLSIFAWLTHLFGGGMFWIKFWPNLFGVLTFIMTAKIVQKLGGGLFAIFLAFLPFIFGAYLRLFFLFQPNPPEIFFWTLIAYSVLRYIQMEKNKYLYILGISIGLGMISKYSVAVFAVSILAGLLLTPQRKIFANRHLYYAGIIALLIFLPTSLWEYNHHFPIVVHMKQLNDTQLRYVGPAGFLADQLLMNIPCVFIWLAGLYFTGFSYKGKKYRAFAWAYVFVITLLLVLHGKNYYALGVYPVLLAFGAYHLEKFSESRLKIWRYVFVIIPFILGVLFIPIMLPVAKPESLAKYYEVMNTAKTGLLKWEDLKNHPLPQDFADMLGWEEMTQKMANAYNSLDSNDKAHTFLFCDNYGEAGAVNYYRYKYNLPEVYGDNGSFLYWMPRNEHIDNLILITDDQEEMQHPFVKDFKSAVVTDSVTNIYARERGTLIILFKGSNDAFNKMFREKIEDDYNKFK</sequence>
<feature type="transmembrane region" description="Helical" evidence="8">
    <location>
        <begin position="190"/>
        <end position="209"/>
    </location>
</feature>
<dbReference type="RefSeq" id="WP_150415363.1">
    <property type="nucleotide sequence ID" value="NZ_VYQF01000003.1"/>
</dbReference>
<evidence type="ECO:0000313" key="11">
    <source>
        <dbReference type="Proteomes" id="UP000326903"/>
    </source>
</evidence>
<dbReference type="AlphaFoldDB" id="A0A5J5IFI8"/>
<feature type="transmembrane region" description="Helical" evidence="8">
    <location>
        <begin position="268"/>
        <end position="283"/>
    </location>
</feature>
<name>A0A5J5IFI8_9BACT</name>
<keyword evidence="4 10" id="KW-0808">Transferase</keyword>
<keyword evidence="6 8" id="KW-1133">Transmembrane helix</keyword>
<keyword evidence="2" id="KW-1003">Cell membrane</keyword>
<dbReference type="Proteomes" id="UP000326903">
    <property type="component" value="Unassembled WGS sequence"/>
</dbReference>
<dbReference type="PANTHER" id="PTHR33908:SF11">
    <property type="entry name" value="MEMBRANE PROTEIN"/>
    <property type="match status" value="1"/>
</dbReference>
<evidence type="ECO:0000256" key="4">
    <source>
        <dbReference type="ARBA" id="ARBA00022679"/>
    </source>
</evidence>
<organism evidence="10 11">
    <name type="scientific">Ginsengibacter hankyongi</name>
    <dbReference type="NCBI Taxonomy" id="2607284"/>
    <lineage>
        <taxon>Bacteria</taxon>
        <taxon>Pseudomonadati</taxon>
        <taxon>Bacteroidota</taxon>
        <taxon>Chitinophagia</taxon>
        <taxon>Chitinophagales</taxon>
        <taxon>Chitinophagaceae</taxon>
        <taxon>Ginsengibacter</taxon>
    </lineage>
</organism>
<dbReference type="GO" id="GO:0016763">
    <property type="term" value="F:pentosyltransferase activity"/>
    <property type="evidence" value="ECO:0007669"/>
    <property type="project" value="TreeGrafter"/>
</dbReference>
<proteinExistence type="predicted"/>
<protein>
    <submittedName>
        <fullName evidence="10">Glycosyltransferase family 39 protein</fullName>
    </submittedName>
</protein>
<feature type="domain" description="Glycosyltransferase RgtA/B/C/D-like" evidence="9">
    <location>
        <begin position="50"/>
        <end position="207"/>
    </location>
</feature>
<feature type="transmembrane region" description="Helical" evidence="8">
    <location>
        <begin position="148"/>
        <end position="178"/>
    </location>
</feature>